<dbReference type="HOGENOM" id="CLU_452492_0_0_0"/>
<proteinExistence type="predicted"/>
<keyword evidence="4 6" id="KW-0697">Rotamase</keyword>
<protein>
    <recommendedName>
        <fullName evidence="2">peptidylprolyl isomerase</fullName>
        <ecNumber evidence="2">5.2.1.8</ecNumber>
    </recommendedName>
</protein>
<dbReference type="STRING" id="880073.Cabys_3478"/>
<dbReference type="InterPro" id="IPR050245">
    <property type="entry name" value="PrsA_foldase"/>
</dbReference>
<evidence type="ECO:0000256" key="6">
    <source>
        <dbReference type="PROSITE-ProRule" id="PRU00278"/>
    </source>
</evidence>
<evidence type="ECO:0000256" key="3">
    <source>
        <dbReference type="ARBA" id="ARBA00022729"/>
    </source>
</evidence>
<dbReference type="InterPro" id="IPR000297">
    <property type="entry name" value="PPIase_PpiC"/>
</dbReference>
<evidence type="ECO:0000256" key="5">
    <source>
        <dbReference type="ARBA" id="ARBA00023235"/>
    </source>
</evidence>
<keyword evidence="9" id="KW-1185">Reference proteome</keyword>
<accession>H1XSQ3</accession>
<dbReference type="PANTHER" id="PTHR47245">
    <property type="entry name" value="PEPTIDYLPROLYL ISOMERASE"/>
    <property type="match status" value="1"/>
</dbReference>
<evidence type="ECO:0000256" key="2">
    <source>
        <dbReference type="ARBA" id="ARBA00013194"/>
    </source>
</evidence>
<evidence type="ECO:0000313" key="8">
    <source>
        <dbReference type="EMBL" id="EHO40280.1"/>
    </source>
</evidence>
<gene>
    <name evidence="8" type="ORF">Calab_0637</name>
</gene>
<dbReference type="InterPro" id="IPR027304">
    <property type="entry name" value="Trigger_fact/SurA_dom_sf"/>
</dbReference>
<dbReference type="GO" id="GO:0003755">
    <property type="term" value="F:peptidyl-prolyl cis-trans isomerase activity"/>
    <property type="evidence" value="ECO:0007669"/>
    <property type="project" value="UniProtKB-KW"/>
</dbReference>
<evidence type="ECO:0000256" key="1">
    <source>
        <dbReference type="ARBA" id="ARBA00000971"/>
    </source>
</evidence>
<dbReference type="eggNOG" id="COG0760">
    <property type="taxonomic scope" value="Bacteria"/>
</dbReference>
<evidence type="ECO:0000256" key="4">
    <source>
        <dbReference type="ARBA" id="ARBA00023110"/>
    </source>
</evidence>
<dbReference type="InterPro" id="IPR046357">
    <property type="entry name" value="PPIase_dom_sf"/>
</dbReference>
<dbReference type="SUPFAM" id="SSF109998">
    <property type="entry name" value="Triger factor/SurA peptide-binding domain-like"/>
    <property type="match status" value="2"/>
</dbReference>
<dbReference type="PROSITE" id="PS50198">
    <property type="entry name" value="PPIC_PPIASE_2"/>
    <property type="match status" value="1"/>
</dbReference>
<dbReference type="PaxDb" id="880073-Calab_0637"/>
<organism evidence="8 9">
    <name type="scientific">Caldithrix abyssi DSM 13497</name>
    <dbReference type="NCBI Taxonomy" id="880073"/>
    <lineage>
        <taxon>Bacteria</taxon>
        <taxon>Pseudomonadati</taxon>
        <taxon>Calditrichota</taxon>
        <taxon>Calditrichia</taxon>
        <taxon>Calditrichales</taxon>
        <taxon>Calditrichaceae</taxon>
        <taxon>Caldithrix</taxon>
    </lineage>
</organism>
<dbReference type="Gene3D" id="3.10.50.40">
    <property type="match status" value="1"/>
</dbReference>
<keyword evidence="5 6" id="KW-0413">Isomerase</keyword>
<dbReference type="AlphaFoldDB" id="H1XSQ3"/>
<dbReference type="RefSeq" id="WP_006927229.1">
    <property type="nucleotide sequence ID" value="NZ_CM001402.1"/>
</dbReference>
<dbReference type="Pfam" id="PF13145">
    <property type="entry name" value="Rotamase_2"/>
    <property type="match status" value="2"/>
</dbReference>
<evidence type="ECO:0000259" key="7">
    <source>
        <dbReference type="PROSITE" id="PS50198"/>
    </source>
</evidence>
<evidence type="ECO:0000313" key="9">
    <source>
        <dbReference type="Proteomes" id="UP000004671"/>
    </source>
</evidence>
<sequence>MRPRYIFLLILLMIILNNCSREKDSVIKIEHSKIPLTEFENRLNFVPHPNQFLPDSVLKKQLAAALVAERILAMEAVKNKLDTMDRVAKMIHEFEKEAVYERWMEQEIRSKIKISESELKKAYPRFIEKRVVDYLVLSDSTSAALAKQKLKSNSDADELKELNLPLKTKTIEYAETWEPVEEEIYSLKIGEVSNPINVDGKYYVFKLKKVVPHPIFSKHDYNYWKPSIKKRVKARKEMKVFDSVIGNLMRNKKFTIKRDQYEFVLNKLINVIPFRKEHPLQSPEMINMELGNVINDLEKFFDKPFIHFDNGDIWTIGEFWEKLSLGPYLLNYQSADEFKRAFPEVIRKMVIIETVIEEGYKMGLQNTDYVKKQTEMWKANLLAKLYQQSILDTIRISEEDMVKFYEANKDRYQKPELRKILEILVDNRALAERLIKRINAGQDMAALAQKYSIRQIAKKNLEQGFYITRNSWGKIGKIAFSLSPGELFGPLKLDENRYSIIKLIEIKKAGTIPFKEMRERVRTDLLLQKAKQVYTQVLCDRIKQYDIEVNFEALNRIKVLKGNMLVLKSHFPVRSAVPATSYWGITDRWYQQFNHVIWKIENH</sequence>
<keyword evidence="3" id="KW-0732">Signal</keyword>
<dbReference type="InParanoid" id="H1XSQ3"/>
<dbReference type="PANTHER" id="PTHR47245:SF1">
    <property type="entry name" value="FOLDASE PROTEIN PRSA"/>
    <property type="match status" value="1"/>
</dbReference>
<dbReference type="EC" id="5.2.1.8" evidence="2"/>
<dbReference type="OrthoDB" id="530022at2"/>
<dbReference type="SUPFAM" id="SSF54534">
    <property type="entry name" value="FKBP-like"/>
    <property type="match status" value="1"/>
</dbReference>
<reference evidence="8 9" key="1">
    <citation type="submission" date="2011-09" db="EMBL/GenBank/DDBJ databases">
        <title>The permanent draft genome of Caldithrix abyssi DSM 13497.</title>
        <authorList>
            <consortium name="US DOE Joint Genome Institute (JGI-PGF)"/>
            <person name="Lucas S."/>
            <person name="Han J."/>
            <person name="Lapidus A."/>
            <person name="Bruce D."/>
            <person name="Goodwin L."/>
            <person name="Pitluck S."/>
            <person name="Peters L."/>
            <person name="Kyrpides N."/>
            <person name="Mavromatis K."/>
            <person name="Ivanova N."/>
            <person name="Mikhailova N."/>
            <person name="Chertkov O."/>
            <person name="Detter J.C."/>
            <person name="Tapia R."/>
            <person name="Han C."/>
            <person name="Land M."/>
            <person name="Hauser L."/>
            <person name="Markowitz V."/>
            <person name="Cheng J.-F."/>
            <person name="Hugenholtz P."/>
            <person name="Woyke T."/>
            <person name="Wu D."/>
            <person name="Spring S."/>
            <person name="Brambilla E."/>
            <person name="Klenk H.-P."/>
            <person name="Eisen J.A."/>
        </authorList>
    </citation>
    <scope>NUCLEOTIDE SEQUENCE [LARGE SCALE GENOMIC DNA]</scope>
    <source>
        <strain evidence="8 9">DSM 13497</strain>
    </source>
</reference>
<dbReference type="EMBL" id="CM001402">
    <property type="protein sequence ID" value="EHO40280.1"/>
    <property type="molecule type" value="Genomic_DNA"/>
</dbReference>
<feature type="domain" description="PpiC" evidence="7">
    <location>
        <begin position="415"/>
        <end position="500"/>
    </location>
</feature>
<name>H1XSQ3_CALAY</name>
<comment type="catalytic activity">
    <reaction evidence="1">
        <text>[protein]-peptidylproline (omega=180) = [protein]-peptidylproline (omega=0)</text>
        <dbReference type="Rhea" id="RHEA:16237"/>
        <dbReference type="Rhea" id="RHEA-COMP:10747"/>
        <dbReference type="Rhea" id="RHEA-COMP:10748"/>
        <dbReference type="ChEBI" id="CHEBI:83833"/>
        <dbReference type="ChEBI" id="CHEBI:83834"/>
        <dbReference type="EC" id="5.2.1.8"/>
    </reaction>
</comment>
<dbReference type="Proteomes" id="UP000004671">
    <property type="component" value="Chromosome"/>
</dbReference>